<gene>
    <name evidence="1" type="ORF">SAMN05421741_11716</name>
</gene>
<name>A0A1I5DSS6_9FLAO</name>
<sequence length="51" mass="5606">MMMDNGFTVAESAEVWLVSPSNYRSTVIELAVPEVVIEPVEILSKAPKTLL</sequence>
<accession>A0A1I5DSS6</accession>
<keyword evidence="2" id="KW-1185">Reference proteome</keyword>
<protein>
    <submittedName>
        <fullName evidence="1">Uncharacterized protein</fullName>
    </submittedName>
</protein>
<dbReference type="Proteomes" id="UP000199036">
    <property type="component" value="Unassembled WGS sequence"/>
</dbReference>
<reference evidence="2" key="1">
    <citation type="submission" date="2016-10" db="EMBL/GenBank/DDBJ databases">
        <authorList>
            <person name="Varghese N."/>
            <person name="Submissions S."/>
        </authorList>
    </citation>
    <scope>NUCLEOTIDE SEQUENCE [LARGE SCALE GENOMIC DNA]</scope>
    <source>
        <strain evidence="2">DS-12</strain>
    </source>
</reference>
<dbReference type="AlphaFoldDB" id="A0A1I5DSS6"/>
<organism evidence="1 2">
    <name type="scientific">Paenimyroides ummariense</name>
    <dbReference type="NCBI Taxonomy" id="913024"/>
    <lineage>
        <taxon>Bacteria</taxon>
        <taxon>Pseudomonadati</taxon>
        <taxon>Bacteroidota</taxon>
        <taxon>Flavobacteriia</taxon>
        <taxon>Flavobacteriales</taxon>
        <taxon>Flavobacteriaceae</taxon>
        <taxon>Paenimyroides</taxon>
    </lineage>
</organism>
<evidence type="ECO:0000313" key="2">
    <source>
        <dbReference type="Proteomes" id="UP000199036"/>
    </source>
</evidence>
<dbReference type="EMBL" id="FOVI01000017">
    <property type="protein sequence ID" value="SFO02299.1"/>
    <property type="molecule type" value="Genomic_DNA"/>
</dbReference>
<evidence type="ECO:0000313" key="1">
    <source>
        <dbReference type="EMBL" id="SFO02299.1"/>
    </source>
</evidence>
<proteinExistence type="predicted"/>